<protein>
    <submittedName>
        <fullName evidence="3">Uncharacterized protein</fullName>
    </submittedName>
</protein>
<dbReference type="Proteomes" id="UP000199203">
    <property type="component" value="Unassembled WGS sequence"/>
</dbReference>
<dbReference type="AlphaFoldDB" id="A0A1G7PIL6"/>
<organism evidence="3 4">
    <name type="scientific">Epilithonimonas hungarica</name>
    <dbReference type="NCBI Taxonomy" id="454006"/>
    <lineage>
        <taxon>Bacteria</taxon>
        <taxon>Pseudomonadati</taxon>
        <taxon>Bacteroidota</taxon>
        <taxon>Flavobacteriia</taxon>
        <taxon>Flavobacteriales</taxon>
        <taxon>Weeksellaceae</taxon>
        <taxon>Chryseobacterium group</taxon>
        <taxon>Epilithonimonas</taxon>
    </lineage>
</organism>
<name>A0A1G7PIL6_9FLAO</name>
<dbReference type="OrthoDB" id="749061at2"/>
<feature type="region of interest" description="Disordered" evidence="2">
    <location>
        <begin position="109"/>
        <end position="134"/>
    </location>
</feature>
<reference evidence="4" key="1">
    <citation type="submission" date="2016-10" db="EMBL/GenBank/DDBJ databases">
        <authorList>
            <person name="Varghese N."/>
            <person name="Submissions S."/>
        </authorList>
    </citation>
    <scope>NUCLEOTIDE SEQUENCE [LARGE SCALE GENOMIC DNA]</scope>
    <source>
        <strain evidence="4">DSM 19684</strain>
    </source>
</reference>
<evidence type="ECO:0000313" key="4">
    <source>
        <dbReference type="Proteomes" id="UP000199203"/>
    </source>
</evidence>
<accession>A0A1G7PIL6</accession>
<dbReference type="EMBL" id="FNBH01000002">
    <property type="protein sequence ID" value="SDF85509.1"/>
    <property type="molecule type" value="Genomic_DNA"/>
</dbReference>
<gene>
    <name evidence="3" type="ORF">SAMN05421825_2293</name>
</gene>
<evidence type="ECO:0000256" key="1">
    <source>
        <dbReference type="SAM" id="Coils"/>
    </source>
</evidence>
<keyword evidence="1" id="KW-0175">Coiled coil</keyword>
<feature type="coiled-coil region" evidence="1">
    <location>
        <begin position="39"/>
        <end position="66"/>
    </location>
</feature>
<dbReference type="RefSeq" id="WP_089873551.1">
    <property type="nucleotide sequence ID" value="NZ_FNBH01000002.1"/>
</dbReference>
<feature type="compositionally biased region" description="Low complexity" evidence="2">
    <location>
        <begin position="111"/>
        <end position="126"/>
    </location>
</feature>
<evidence type="ECO:0000313" key="3">
    <source>
        <dbReference type="EMBL" id="SDF85509.1"/>
    </source>
</evidence>
<proteinExistence type="predicted"/>
<sequence length="245" mass="27017">MAPVYETGHAKNVANFQDLISFCQSYGTTYNPTKENLKIPQLQLLYQEAQSKLDDAKTQKATFDNATNSRRNTFADLRSLSTRVINALAVSGADALAIEDAKAINKKIQGTSSKKPTSTETPTTSEGAGGGISTSQQSYDRLIDHFTSLIELLNQNKSYAPNEDDLKTTTLQTKLTEMKTANTELINAFTANSNAMISRNETLYHKQTGLVQISKEVKQYIKSVFGAGSPQYDQVNGLEFKVRRN</sequence>
<keyword evidence="4" id="KW-1185">Reference proteome</keyword>
<evidence type="ECO:0000256" key="2">
    <source>
        <dbReference type="SAM" id="MobiDB-lite"/>
    </source>
</evidence>